<dbReference type="InterPro" id="IPR027469">
    <property type="entry name" value="Cation_efflux_TMD_sf"/>
</dbReference>
<feature type="transmembrane region" description="Helical" evidence="9">
    <location>
        <begin position="344"/>
        <end position="363"/>
    </location>
</feature>
<dbReference type="Pfam" id="PF01545">
    <property type="entry name" value="Cation_efflux"/>
    <property type="match status" value="2"/>
</dbReference>
<feature type="compositionally biased region" description="Basic residues" evidence="8">
    <location>
        <begin position="439"/>
        <end position="458"/>
    </location>
</feature>
<dbReference type="EMBL" id="JH930478">
    <property type="protein sequence ID" value="EKM50385.1"/>
    <property type="molecule type" value="Genomic_DNA"/>
</dbReference>
<dbReference type="OrthoDB" id="78669at2759"/>
<feature type="transmembrane region" description="Helical" evidence="9">
    <location>
        <begin position="171"/>
        <end position="192"/>
    </location>
</feature>
<evidence type="ECO:0000256" key="10">
    <source>
        <dbReference type="SAM" id="SignalP"/>
    </source>
</evidence>
<feature type="chain" id="PRO_5003885017" description="Cation efflux protein transmembrane domain-containing protein" evidence="10">
    <location>
        <begin position="20"/>
        <end position="767"/>
    </location>
</feature>
<sequence length="767" mass="83758">MRLAASNILFLLAAYLGKATILEGAVPSTVVKILSVGALAAFAWAFSHMRGQTNKPIEWPVVGLASLLLSLRLGASLFALVRLPVIRMVILSQYSPVWMGCVLNNTSRHSTLYLLLAIGISYLSDAKFSPENFRTTLPGYFAIGLEALTTSVLEHTQGVLLPTLGPAMATALPTIGGMLVSITIYICSRFFLSPMHIEEATHGFTIQLTAVIMLSVALLFSSPAMTRRLSYAPSAHEISFAFIVVLVSAGLFSVVPRLPTLSITDIIVAGCLYYGISKGKARQTIAKSPYSSIAHLARGYLKSILENPESRKIFYFLVLNMCYMGVQMLYGIWTNSLGLISDAIHMAFDCMAIGVGLIASVMARWAPNERFTYGYGRIETLSGFSNGVFLILISIFIVFEAIERLMNPPEMNTSQLLLVSTLGLAVNLFGMFAMGGHHHHGGHSHSHGHSHGHSHASHSPKPSPAAELRQLHSHSDDDYPSHGHSEHRGHNHSRQGSLSPLRVDTDDHSLHSHSHAHSTLAHEHSHTHSTHDHGHEHGGHTNSNSDDHDHGKPQSHLHSEDLKSPITPNYNFERDEHFENHHASSHAPNLHDHTHVHEHGGHAGHSHNMRGVFLHVMADTLGSVGVIISTLLIQFYGWTGFDPIASLFIAILIAASVIPLVIDTGKVLMLDLDYRISNIEPALTELHQVDGLTSFSSPRFWPKDDSSIIGSIHISVAPSAVAHDPSGPHSTVQGRYQHVERVVERVDSLLRSRIPGLEELTIQVEGA</sequence>
<feature type="transmembrane region" description="Helical" evidence="9">
    <location>
        <begin position="644"/>
        <end position="662"/>
    </location>
</feature>
<dbReference type="RefSeq" id="XP_007400661.1">
    <property type="nucleotide sequence ID" value="XM_007400599.1"/>
</dbReference>
<evidence type="ECO:0000256" key="6">
    <source>
        <dbReference type="ARBA" id="ARBA00023065"/>
    </source>
</evidence>
<feature type="domain" description="Cation efflux protein transmembrane" evidence="11">
    <location>
        <begin position="313"/>
        <end position="451"/>
    </location>
</feature>
<dbReference type="Proteomes" id="UP000008370">
    <property type="component" value="Unassembled WGS sequence"/>
</dbReference>
<dbReference type="KEGG" id="pco:PHACADRAFT_263660"/>
<evidence type="ECO:0000313" key="12">
    <source>
        <dbReference type="EMBL" id="EKM50385.1"/>
    </source>
</evidence>
<dbReference type="PANTHER" id="PTHR45755:SF4">
    <property type="entry name" value="ZINC TRANSPORTER 7"/>
    <property type="match status" value="1"/>
</dbReference>
<evidence type="ECO:0000256" key="1">
    <source>
        <dbReference type="ARBA" id="ARBA00004141"/>
    </source>
</evidence>
<evidence type="ECO:0000256" key="5">
    <source>
        <dbReference type="ARBA" id="ARBA00022989"/>
    </source>
</evidence>
<dbReference type="GO" id="GO:0016020">
    <property type="term" value="C:membrane"/>
    <property type="evidence" value="ECO:0007669"/>
    <property type="project" value="UniProtKB-SubCell"/>
</dbReference>
<feature type="transmembrane region" description="Helical" evidence="9">
    <location>
        <begin position="313"/>
        <end position="332"/>
    </location>
</feature>
<feature type="compositionally biased region" description="Basic and acidic residues" evidence="8">
    <location>
        <begin position="572"/>
        <end position="582"/>
    </location>
</feature>
<feature type="transmembrane region" description="Helical" evidence="9">
    <location>
        <begin position="204"/>
        <end position="226"/>
    </location>
</feature>
<evidence type="ECO:0000256" key="2">
    <source>
        <dbReference type="ARBA" id="ARBA00008873"/>
    </source>
</evidence>
<evidence type="ECO:0000256" key="9">
    <source>
        <dbReference type="SAM" id="Phobius"/>
    </source>
</evidence>
<dbReference type="GeneID" id="18918615"/>
<reference evidence="12 13" key="1">
    <citation type="journal article" date="2012" name="BMC Genomics">
        <title>Comparative genomics of the white-rot fungi, Phanerochaete carnosa and P. chrysosporium, to elucidate the genetic basis of the distinct wood types they colonize.</title>
        <authorList>
            <person name="Suzuki H."/>
            <person name="MacDonald J."/>
            <person name="Syed K."/>
            <person name="Salamov A."/>
            <person name="Hori C."/>
            <person name="Aerts A."/>
            <person name="Henrissat B."/>
            <person name="Wiebenga A."/>
            <person name="vanKuyk P.A."/>
            <person name="Barry K."/>
            <person name="Lindquist E."/>
            <person name="LaButti K."/>
            <person name="Lapidus A."/>
            <person name="Lucas S."/>
            <person name="Coutinho P."/>
            <person name="Gong Y."/>
            <person name="Samejima M."/>
            <person name="Mahadevan R."/>
            <person name="Abou-Zaid M."/>
            <person name="de Vries R.P."/>
            <person name="Igarashi K."/>
            <person name="Yadav J.S."/>
            <person name="Grigoriev I.V."/>
            <person name="Master E.R."/>
        </authorList>
    </citation>
    <scope>NUCLEOTIDE SEQUENCE [LARGE SCALE GENOMIC DNA]</scope>
    <source>
        <strain evidence="12 13">HHB-10118-sp</strain>
    </source>
</reference>
<dbReference type="InterPro" id="IPR045316">
    <property type="entry name" value="Msc2-like"/>
</dbReference>
<evidence type="ECO:0000313" key="13">
    <source>
        <dbReference type="Proteomes" id="UP000008370"/>
    </source>
</evidence>
<dbReference type="PANTHER" id="PTHR45755">
    <property type="match status" value="1"/>
</dbReference>
<evidence type="ECO:0000256" key="7">
    <source>
        <dbReference type="ARBA" id="ARBA00023136"/>
    </source>
</evidence>
<evidence type="ECO:0000256" key="4">
    <source>
        <dbReference type="ARBA" id="ARBA00022692"/>
    </source>
</evidence>
<feature type="transmembrane region" description="Helical" evidence="9">
    <location>
        <begin position="414"/>
        <end position="434"/>
    </location>
</feature>
<comment type="similarity">
    <text evidence="2">Belongs to the cation diffusion facilitator (CDF) transporter (TC 2.A.4) family. SLC30A subfamily.</text>
</comment>
<dbReference type="FunFam" id="1.20.1510.10:FF:000033">
    <property type="entry name" value="Unplaced genomic scaffold supercont1.9, whole genome shotgun sequence"/>
    <property type="match status" value="1"/>
</dbReference>
<organism evidence="12 13">
    <name type="scientific">Phanerochaete carnosa (strain HHB-10118-sp)</name>
    <name type="common">White-rot fungus</name>
    <name type="synonym">Peniophora carnosa</name>
    <dbReference type="NCBI Taxonomy" id="650164"/>
    <lineage>
        <taxon>Eukaryota</taxon>
        <taxon>Fungi</taxon>
        <taxon>Dikarya</taxon>
        <taxon>Basidiomycota</taxon>
        <taxon>Agaricomycotina</taxon>
        <taxon>Agaricomycetes</taxon>
        <taxon>Polyporales</taxon>
        <taxon>Phanerochaetaceae</taxon>
        <taxon>Phanerochaete</taxon>
    </lineage>
</organism>
<accession>K5VUC9</accession>
<dbReference type="Gene3D" id="1.20.1510.10">
    <property type="entry name" value="Cation efflux protein transmembrane domain"/>
    <property type="match status" value="2"/>
</dbReference>
<name>K5VUC9_PHACS</name>
<feature type="transmembrane region" description="Helical" evidence="9">
    <location>
        <begin position="29"/>
        <end position="47"/>
    </location>
</feature>
<dbReference type="SUPFAM" id="SSF161111">
    <property type="entry name" value="Cation efflux protein transmembrane domain-like"/>
    <property type="match status" value="1"/>
</dbReference>
<feature type="region of interest" description="Disordered" evidence="8">
    <location>
        <begin position="439"/>
        <end position="605"/>
    </location>
</feature>
<dbReference type="GO" id="GO:0005385">
    <property type="term" value="F:zinc ion transmembrane transporter activity"/>
    <property type="evidence" value="ECO:0007669"/>
    <property type="project" value="InterPro"/>
</dbReference>
<proteinExistence type="inferred from homology"/>
<dbReference type="GO" id="GO:0006882">
    <property type="term" value="P:intracellular zinc ion homeostasis"/>
    <property type="evidence" value="ECO:0007669"/>
    <property type="project" value="InterPro"/>
</dbReference>
<keyword evidence="5 9" id="KW-1133">Transmembrane helix</keyword>
<feature type="compositionally biased region" description="Basic and acidic residues" evidence="8">
    <location>
        <begin position="469"/>
        <end position="488"/>
    </location>
</feature>
<feature type="transmembrane region" description="Helical" evidence="9">
    <location>
        <begin position="59"/>
        <end position="81"/>
    </location>
</feature>
<comment type="subcellular location">
    <subcellularLocation>
        <location evidence="1">Membrane</location>
        <topology evidence="1">Multi-pass membrane protein</topology>
    </subcellularLocation>
</comment>
<dbReference type="AlphaFoldDB" id="K5VUC9"/>
<dbReference type="InterPro" id="IPR002524">
    <property type="entry name" value="Cation_efflux"/>
</dbReference>
<dbReference type="STRING" id="650164.K5VUC9"/>
<dbReference type="NCBIfam" id="TIGR01297">
    <property type="entry name" value="CDF"/>
    <property type="match status" value="2"/>
</dbReference>
<dbReference type="GO" id="GO:1904257">
    <property type="term" value="P:zinc ion import into Golgi lumen"/>
    <property type="evidence" value="ECO:0007669"/>
    <property type="project" value="TreeGrafter"/>
</dbReference>
<feature type="transmembrane region" description="Helical" evidence="9">
    <location>
        <begin position="612"/>
        <end position="638"/>
    </location>
</feature>
<keyword evidence="6" id="KW-0406">Ion transport</keyword>
<protein>
    <recommendedName>
        <fullName evidence="11">Cation efflux protein transmembrane domain-containing protein</fullName>
    </recommendedName>
</protein>
<dbReference type="InParanoid" id="K5VUC9"/>
<feature type="compositionally biased region" description="Basic and acidic residues" evidence="8">
    <location>
        <begin position="520"/>
        <end position="563"/>
    </location>
</feature>
<feature type="transmembrane region" description="Helical" evidence="9">
    <location>
        <begin position="238"/>
        <end position="255"/>
    </location>
</feature>
<keyword evidence="7 9" id="KW-0472">Membrane</keyword>
<gene>
    <name evidence="12" type="ORF">PHACADRAFT_263660</name>
</gene>
<feature type="compositionally biased region" description="Basic and acidic residues" evidence="8">
    <location>
        <begin position="589"/>
        <end position="601"/>
    </location>
</feature>
<keyword evidence="13" id="KW-1185">Reference proteome</keyword>
<keyword evidence="3" id="KW-0813">Transport</keyword>
<keyword evidence="10" id="KW-0732">Signal</keyword>
<dbReference type="InterPro" id="IPR058533">
    <property type="entry name" value="Cation_efflux_TM"/>
</dbReference>
<keyword evidence="4 9" id="KW-0812">Transmembrane</keyword>
<dbReference type="GO" id="GO:0031410">
    <property type="term" value="C:cytoplasmic vesicle"/>
    <property type="evidence" value="ECO:0007669"/>
    <property type="project" value="TreeGrafter"/>
</dbReference>
<feature type="transmembrane region" description="Helical" evidence="9">
    <location>
        <begin position="384"/>
        <end position="402"/>
    </location>
</feature>
<evidence type="ECO:0000259" key="11">
    <source>
        <dbReference type="Pfam" id="PF01545"/>
    </source>
</evidence>
<dbReference type="GO" id="GO:0005794">
    <property type="term" value="C:Golgi apparatus"/>
    <property type="evidence" value="ECO:0007669"/>
    <property type="project" value="TreeGrafter"/>
</dbReference>
<dbReference type="HOGENOM" id="CLU_013430_7_0_1"/>
<dbReference type="FunCoup" id="K5VUC9">
    <property type="interactions" value="161"/>
</dbReference>
<evidence type="ECO:0000256" key="8">
    <source>
        <dbReference type="SAM" id="MobiDB-lite"/>
    </source>
</evidence>
<feature type="domain" description="Cation efflux protein transmembrane" evidence="11">
    <location>
        <begin position="598"/>
        <end position="669"/>
    </location>
</feature>
<evidence type="ECO:0000256" key="3">
    <source>
        <dbReference type="ARBA" id="ARBA00022448"/>
    </source>
</evidence>
<feature type="signal peptide" evidence="10">
    <location>
        <begin position="1"/>
        <end position="19"/>
    </location>
</feature>